<proteinExistence type="predicted"/>
<dbReference type="GO" id="GO:0016747">
    <property type="term" value="F:acyltransferase activity, transferring groups other than amino-acyl groups"/>
    <property type="evidence" value="ECO:0007669"/>
    <property type="project" value="InterPro"/>
</dbReference>
<gene>
    <name evidence="2" type="ORF">Ani05nite_44430</name>
</gene>
<evidence type="ECO:0000313" key="3">
    <source>
        <dbReference type="Proteomes" id="UP000647172"/>
    </source>
</evidence>
<dbReference type="InterPro" id="IPR016181">
    <property type="entry name" value="Acyl_CoA_acyltransferase"/>
</dbReference>
<evidence type="ECO:0000313" key="2">
    <source>
        <dbReference type="EMBL" id="GIE50909.1"/>
    </source>
</evidence>
<dbReference type="PANTHER" id="PTHR39173:SF1">
    <property type="entry name" value="ACETYLTRANSFERASE"/>
    <property type="match status" value="1"/>
</dbReference>
<name>A0A919JH50_9ACTN</name>
<dbReference type="EMBL" id="BOMQ01000053">
    <property type="protein sequence ID" value="GIE50909.1"/>
    <property type="molecule type" value="Genomic_DNA"/>
</dbReference>
<dbReference type="Pfam" id="PF13302">
    <property type="entry name" value="Acetyltransf_3"/>
    <property type="match status" value="1"/>
</dbReference>
<dbReference type="Gene3D" id="3.40.630.30">
    <property type="match status" value="1"/>
</dbReference>
<keyword evidence="3" id="KW-1185">Reference proteome</keyword>
<feature type="domain" description="N-acetyltransferase" evidence="1">
    <location>
        <begin position="1"/>
        <end position="105"/>
    </location>
</feature>
<dbReference type="SUPFAM" id="SSF55729">
    <property type="entry name" value="Acyl-CoA N-acyltransferases (Nat)"/>
    <property type="match status" value="1"/>
</dbReference>
<accession>A0A919JH50</accession>
<sequence>MPALIAPTARLHAAWLEAHAEWGPGRHEDGFGLSPADDVARRRGLATWAMSRMLDEARALGMRRVLAVCAPGNAASARTIERCGGVLEGVGETGHGGAARYWIDL</sequence>
<evidence type="ECO:0000259" key="1">
    <source>
        <dbReference type="PROSITE" id="PS51186"/>
    </source>
</evidence>
<comment type="caution">
    <text evidence="2">The sequence shown here is derived from an EMBL/GenBank/DDBJ whole genome shotgun (WGS) entry which is preliminary data.</text>
</comment>
<reference evidence="2" key="1">
    <citation type="submission" date="2021-01" db="EMBL/GenBank/DDBJ databases">
        <title>Whole genome shotgun sequence of Actinoplanes nipponensis NBRC 14063.</title>
        <authorList>
            <person name="Komaki H."/>
            <person name="Tamura T."/>
        </authorList>
    </citation>
    <scope>NUCLEOTIDE SEQUENCE</scope>
    <source>
        <strain evidence="2">NBRC 14063</strain>
    </source>
</reference>
<dbReference type="AlphaFoldDB" id="A0A919JH50"/>
<dbReference type="PANTHER" id="PTHR39173">
    <property type="entry name" value="ACETYLTRANSFERASE"/>
    <property type="match status" value="1"/>
</dbReference>
<dbReference type="PROSITE" id="PS51186">
    <property type="entry name" value="GNAT"/>
    <property type="match status" value="1"/>
</dbReference>
<dbReference type="InterPro" id="IPR000182">
    <property type="entry name" value="GNAT_dom"/>
</dbReference>
<organism evidence="2 3">
    <name type="scientific">Actinoplanes nipponensis</name>
    <dbReference type="NCBI Taxonomy" id="135950"/>
    <lineage>
        <taxon>Bacteria</taxon>
        <taxon>Bacillati</taxon>
        <taxon>Actinomycetota</taxon>
        <taxon>Actinomycetes</taxon>
        <taxon>Micromonosporales</taxon>
        <taxon>Micromonosporaceae</taxon>
        <taxon>Actinoplanes</taxon>
    </lineage>
</organism>
<dbReference type="RefSeq" id="WP_203770982.1">
    <property type="nucleotide sequence ID" value="NZ_BAAAYJ010000078.1"/>
</dbReference>
<dbReference type="Proteomes" id="UP000647172">
    <property type="component" value="Unassembled WGS sequence"/>
</dbReference>
<protein>
    <recommendedName>
        <fullName evidence="1">N-acetyltransferase domain-containing protein</fullName>
    </recommendedName>
</protein>